<reference evidence="2 3" key="1">
    <citation type="submission" date="2019-08" db="EMBL/GenBank/DDBJ databases">
        <title>Deep-cultivation of Planctomycetes and their phenomic and genomic characterization uncovers novel biology.</title>
        <authorList>
            <person name="Wiegand S."/>
            <person name="Jogler M."/>
            <person name="Boedeker C."/>
            <person name="Pinto D."/>
            <person name="Vollmers J."/>
            <person name="Rivas-Marin E."/>
            <person name="Kohn T."/>
            <person name="Peeters S.H."/>
            <person name="Heuer A."/>
            <person name="Rast P."/>
            <person name="Oberbeckmann S."/>
            <person name="Bunk B."/>
            <person name="Jeske O."/>
            <person name="Meyerdierks A."/>
            <person name="Storesund J.E."/>
            <person name="Kallscheuer N."/>
            <person name="Luecker S."/>
            <person name="Lage O.M."/>
            <person name="Pohl T."/>
            <person name="Merkel B.J."/>
            <person name="Hornburger P."/>
            <person name="Mueller R.-W."/>
            <person name="Bruemmer F."/>
            <person name="Labrenz M."/>
            <person name="Spormann A.M."/>
            <person name="Op den Camp H."/>
            <person name="Overmann J."/>
            <person name="Amann R."/>
            <person name="Jetten M.S.M."/>
            <person name="Mascher T."/>
            <person name="Medema M.H."/>
            <person name="Devos D.P."/>
            <person name="Kaster A.-K."/>
            <person name="Ovreas L."/>
            <person name="Rohde M."/>
            <person name="Galperin M.Y."/>
            <person name="Jogler C."/>
        </authorList>
    </citation>
    <scope>NUCLEOTIDE SEQUENCE [LARGE SCALE GENOMIC DNA]</scope>
    <source>
        <strain evidence="2 3">Pr1d</strain>
    </source>
</reference>
<evidence type="ECO:0000256" key="1">
    <source>
        <dbReference type="SAM" id="SignalP"/>
    </source>
</evidence>
<dbReference type="RefSeq" id="WP_238476538.1">
    <property type="nucleotide sequence ID" value="NZ_CP042913.1"/>
</dbReference>
<accession>A0A5B9QCR5</accession>
<name>A0A5B9QCR5_9BACT</name>
<protein>
    <recommendedName>
        <fullName evidence="4">Cytochrome c domain-containing protein</fullName>
    </recommendedName>
</protein>
<keyword evidence="3" id="KW-1185">Reference proteome</keyword>
<organism evidence="2 3">
    <name type="scientific">Bythopirellula goksoeyrii</name>
    <dbReference type="NCBI Taxonomy" id="1400387"/>
    <lineage>
        <taxon>Bacteria</taxon>
        <taxon>Pseudomonadati</taxon>
        <taxon>Planctomycetota</taxon>
        <taxon>Planctomycetia</taxon>
        <taxon>Pirellulales</taxon>
        <taxon>Lacipirellulaceae</taxon>
        <taxon>Bythopirellula</taxon>
    </lineage>
</organism>
<feature type="chain" id="PRO_5023031332" description="Cytochrome c domain-containing protein" evidence="1">
    <location>
        <begin position="33"/>
        <end position="440"/>
    </location>
</feature>
<dbReference type="KEGG" id="bgok:Pr1d_40940"/>
<dbReference type="AlphaFoldDB" id="A0A5B9QCR5"/>
<evidence type="ECO:0000313" key="2">
    <source>
        <dbReference type="EMBL" id="QEG36758.1"/>
    </source>
</evidence>
<dbReference type="EMBL" id="CP042913">
    <property type="protein sequence ID" value="QEG36758.1"/>
    <property type="molecule type" value="Genomic_DNA"/>
</dbReference>
<evidence type="ECO:0008006" key="4">
    <source>
        <dbReference type="Google" id="ProtNLM"/>
    </source>
</evidence>
<proteinExistence type="predicted"/>
<dbReference type="Proteomes" id="UP000323917">
    <property type="component" value="Chromosome"/>
</dbReference>
<evidence type="ECO:0000313" key="3">
    <source>
        <dbReference type="Proteomes" id="UP000323917"/>
    </source>
</evidence>
<keyword evidence="1" id="KW-0732">Signal</keyword>
<sequence length="440" mass="49261" precursor="true">MVSPPTSINLRIAIFSALSAATLLFTCGPVSAQIDFERPPINYSTATPDNPVSRLQARLDSGEVELTYDENRGYLASVLEQLGISPSSQMLVFSKTSFQPQKISPRRPRAVYFGEDAYVGWVQRGDVLEISTVDPQLGAVFYTLEQKAAAKPTLVQDRGQCIVCHASSRTADVPGHLVRSVYPAPSGQPYFGAGTFTTDDRSPFHERWGGWYVTGTHGKERHMGNVVVQGKDDPEELDREAGANVTDLSELLNTSPYLASHSDIVALMVLEHQTRMHNLITRANFETRAACHYDRIMNKALERPLDQRSESTERRIAAVVEKLIDGLLFVDEYPLNDPIEGSSTFSQEFSEIGPQDSQGRSLRQLDLSQRLMKYPCSYLIYSEPFAGIPVATQEQIYRRLYDILSGTDTNEKYAHLTSADRRAILEILRETKTDLPDYWK</sequence>
<gene>
    <name evidence="2" type="ORF">Pr1d_40940</name>
</gene>
<feature type="signal peptide" evidence="1">
    <location>
        <begin position="1"/>
        <end position="32"/>
    </location>
</feature>